<comment type="caution">
    <text evidence="2">The sequence shown here is derived from an EMBL/GenBank/DDBJ whole genome shotgun (WGS) entry which is preliminary data.</text>
</comment>
<gene>
    <name evidence="2" type="ORF">B7463_g9071</name>
</gene>
<evidence type="ECO:0000313" key="3">
    <source>
        <dbReference type="Proteomes" id="UP000258309"/>
    </source>
</evidence>
<dbReference type="OrthoDB" id="3509960at2759"/>
<sequence>MMGWDPYRRRYGGNSPNIRPAVRSPLFPRTAGQSPLNNPFPGGVYDPARIQNLQQAISPLRNPRNHGPYGAAVARRPAPDLNLLAALRLEPRLARVSAPTLCNDLYCNAPHGIGQRHQQSHGYDHSHRHCPDPLPLRRRKDHCDICAAEAQCLQCVPNPCLQCCGGSDPKKDYAFETKDVVVRGKTYAIRKSYLSEVGKFEETLVKYMEKASEDAVPDRIVGFLVSFINEEKIHAENLHDLITLNILASNVCAKSVVEYSMAEIKRWDIDRDLPMHALIDIAVTITLSSKVELALKEWLIKYLKYNDRWYQMTNHPMYLGVMHSRPEVDTKLAILMGYKNSSDEQGFRIL</sequence>
<dbReference type="EMBL" id="NCSJ02000214">
    <property type="protein sequence ID" value="RFU27256.1"/>
    <property type="molecule type" value="Genomic_DNA"/>
</dbReference>
<dbReference type="STRING" id="5539.A0A3E2H1H4"/>
<dbReference type="Proteomes" id="UP000258309">
    <property type="component" value="Unassembled WGS sequence"/>
</dbReference>
<evidence type="ECO:0000313" key="2">
    <source>
        <dbReference type="EMBL" id="RFU27256.1"/>
    </source>
</evidence>
<feature type="non-terminal residue" evidence="2">
    <location>
        <position position="350"/>
    </location>
</feature>
<dbReference type="AlphaFoldDB" id="A0A3E2H1H4"/>
<name>A0A3E2H1H4_SCYLI</name>
<organism evidence="2 3">
    <name type="scientific">Scytalidium lignicola</name>
    <name type="common">Hyphomycete</name>
    <dbReference type="NCBI Taxonomy" id="5539"/>
    <lineage>
        <taxon>Eukaryota</taxon>
        <taxon>Fungi</taxon>
        <taxon>Dikarya</taxon>
        <taxon>Ascomycota</taxon>
        <taxon>Pezizomycotina</taxon>
        <taxon>Leotiomycetes</taxon>
        <taxon>Leotiomycetes incertae sedis</taxon>
        <taxon>Scytalidium</taxon>
    </lineage>
</organism>
<evidence type="ECO:0000256" key="1">
    <source>
        <dbReference type="SAM" id="MobiDB-lite"/>
    </source>
</evidence>
<feature type="non-terminal residue" evidence="2">
    <location>
        <position position="1"/>
    </location>
</feature>
<keyword evidence="3" id="KW-1185">Reference proteome</keyword>
<proteinExistence type="predicted"/>
<accession>A0A3E2H1H4</accession>
<protein>
    <submittedName>
        <fullName evidence="2">Uncharacterized protein</fullName>
    </submittedName>
</protein>
<feature type="region of interest" description="Disordered" evidence="1">
    <location>
        <begin position="13"/>
        <end position="34"/>
    </location>
</feature>
<reference evidence="2 3" key="1">
    <citation type="submission" date="2018-05" db="EMBL/GenBank/DDBJ databases">
        <title>Draft genome sequence of Scytalidium lignicola DSM 105466, a ubiquitous saprotrophic fungus.</title>
        <authorList>
            <person name="Buettner E."/>
            <person name="Gebauer A.M."/>
            <person name="Hofrichter M."/>
            <person name="Liers C."/>
            <person name="Kellner H."/>
        </authorList>
    </citation>
    <scope>NUCLEOTIDE SEQUENCE [LARGE SCALE GENOMIC DNA]</scope>
    <source>
        <strain evidence="2 3">DSM 105466</strain>
    </source>
</reference>